<keyword evidence="3" id="KW-0479">Metal-binding</keyword>
<feature type="compositionally biased region" description="Basic and acidic residues" evidence="7">
    <location>
        <begin position="1176"/>
        <end position="1186"/>
    </location>
</feature>
<evidence type="ECO:0000256" key="5">
    <source>
        <dbReference type="ARBA" id="ARBA00022833"/>
    </source>
</evidence>
<keyword evidence="5" id="KW-0862">Zinc</keyword>
<dbReference type="Gene3D" id="2.60.120.650">
    <property type="entry name" value="Cupin"/>
    <property type="match status" value="2"/>
</dbReference>
<feature type="region of interest" description="Disordered" evidence="7">
    <location>
        <begin position="194"/>
        <end position="277"/>
    </location>
</feature>
<dbReference type="PROSITE" id="PS51183">
    <property type="entry name" value="JMJN"/>
    <property type="match status" value="1"/>
</dbReference>
<dbReference type="SMART" id="SM00249">
    <property type="entry name" value="PHD"/>
    <property type="match status" value="1"/>
</dbReference>
<dbReference type="CDD" id="cd15571">
    <property type="entry name" value="ePHD"/>
    <property type="match status" value="1"/>
</dbReference>
<name>A0A317SMN8_9PEZI</name>
<dbReference type="SMART" id="SM00558">
    <property type="entry name" value="JmjC"/>
    <property type="match status" value="1"/>
</dbReference>
<feature type="domain" description="JmjC" evidence="9">
    <location>
        <begin position="332"/>
        <end position="494"/>
    </location>
</feature>
<dbReference type="PANTHER" id="PTHR10694:SF7">
    <property type="entry name" value="[HISTONE H3]-TRIMETHYL-L-LYSINE(9) DEMETHYLASE"/>
    <property type="match status" value="1"/>
</dbReference>
<dbReference type="GO" id="GO:0000785">
    <property type="term" value="C:chromatin"/>
    <property type="evidence" value="ECO:0007669"/>
    <property type="project" value="TreeGrafter"/>
</dbReference>
<dbReference type="SUPFAM" id="SSF51197">
    <property type="entry name" value="Clavaminate synthase-like"/>
    <property type="match status" value="1"/>
</dbReference>
<dbReference type="PROSITE" id="PS51805">
    <property type="entry name" value="EPHD"/>
    <property type="match status" value="1"/>
</dbReference>
<dbReference type="PROSITE" id="PS51184">
    <property type="entry name" value="JMJC"/>
    <property type="match status" value="1"/>
</dbReference>
<evidence type="ECO:0000313" key="11">
    <source>
        <dbReference type="EMBL" id="PWW74867.1"/>
    </source>
</evidence>
<dbReference type="PANTHER" id="PTHR10694">
    <property type="entry name" value="LYSINE-SPECIFIC DEMETHYLASE"/>
    <property type="match status" value="1"/>
</dbReference>
<dbReference type="InterPro" id="IPR013083">
    <property type="entry name" value="Znf_RING/FYVE/PHD"/>
</dbReference>
<accession>A0A317SMN8</accession>
<dbReference type="Gene3D" id="3.30.40.10">
    <property type="entry name" value="Zinc/RING finger domain, C3HC4 (zinc finger)"/>
    <property type="match status" value="1"/>
</dbReference>
<feature type="region of interest" description="Disordered" evidence="7">
    <location>
        <begin position="1117"/>
        <end position="1159"/>
    </location>
</feature>
<dbReference type="Pfam" id="PF23258">
    <property type="entry name" value="DUF7072"/>
    <property type="match status" value="1"/>
</dbReference>
<dbReference type="STRING" id="42249.A0A317SMN8"/>
<dbReference type="Pfam" id="PF02373">
    <property type="entry name" value="JmjC"/>
    <property type="match status" value="1"/>
</dbReference>
<evidence type="ECO:0000256" key="2">
    <source>
        <dbReference type="ARBA" id="ARBA00012900"/>
    </source>
</evidence>
<dbReference type="SMART" id="SM00545">
    <property type="entry name" value="JmjN"/>
    <property type="match status" value="1"/>
</dbReference>
<comment type="caution">
    <text evidence="11">The sequence shown here is derived from an EMBL/GenBank/DDBJ whole genome shotgun (WGS) entry which is preliminary data.</text>
</comment>
<feature type="region of interest" description="Disordered" evidence="7">
    <location>
        <begin position="145"/>
        <end position="180"/>
    </location>
</feature>
<dbReference type="InterPro" id="IPR034732">
    <property type="entry name" value="EPHD"/>
</dbReference>
<evidence type="ECO:0000259" key="10">
    <source>
        <dbReference type="PROSITE" id="PS51805"/>
    </source>
</evidence>
<feature type="domain" description="JmjN" evidence="8">
    <location>
        <begin position="55"/>
        <end position="96"/>
    </location>
</feature>
<keyword evidence="4" id="KW-0863">Zinc-finger</keyword>
<evidence type="ECO:0000256" key="3">
    <source>
        <dbReference type="ARBA" id="ARBA00022723"/>
    </source>
</evidence>
<dbReference type="InterPro" id="IPR055500">
    <property type="entry name" value="DUF7072"/>
</dbReference>
<dbReference type="InterPro" id="IPR003349">
    <property type="entry name" value="JmjN"/>
</dbReference>
<evidence type="ECO:0000259" key="8">
    <source>
        <dbReference type="PROSITE" id="PS51183"/>
    </source>
</evidence>
<dbReference type="GO" id="GO:0051864">
    <property type="term" value="F:histone H3K36 demethylase activity"/>
    <property type="evidence" value="ECO:0007669"/>
    <property type="project" value="TreeGrafter"/>
</dbReference>
<dbReference type="GO" id="GO:0140684">
    <property type="term" value="F:histone H3K9me2/H3K9me3 demethylase activity"/>
    <property type="evidence" value="ECO:0007669"/>
    <property type="project" value="UniProtKB-EC"/>
</dbReference>
<dbReference type="Proteomes" id="UP000246991">
    <property type="component" value="Unassembled WGS sequence"/>
</dbReference>
<feature type="domain" description="PHD-type" evidence="10">
    <location>
        <begin position="584"/>
        <end position="709"/>
    </location>
</feature>
<sequence length="1218" mass="135799">MAAAIMDPVITSGEGSKFEVVVEKRQPNNDEQFEVFPEEKDEEITPSYYYENMGIPVFEPTMDQFRSFKHFVDKINHYGMQSGIIKVIPPKEWTDSLATLEDKLKDIRIKNPIIQHMAGVAGEYRQENIEKQRTYNLPQWRQLCESSEHQPPAKRGERRKGQVAKETPVGRKSKSRKSAVAAVVEVREEDVIALDDMEDNAPAAGSRKRNPPTPKSPEKAKLEELGTPGPITDSHGRQPRMGGTIESTPDPITDSHGRQPRQKKKYVRKTAKEREAEQAIADDEAFDGFDFRIHNADDYTPERCDELEKAYWRTLTYSNPLYGADMPGSLFDDSTTSWNVAKLENLLDCLGKKLPGVNTAYLYLGMWRSTFAWHLEDVDLYSINYIHFGAPKQWYSISREDKPKFEQVMRGIWPNDSKKCSQFLRHKNYLVSPSLLLGHGIKVNKLVHHQGEFVITFPFGYHSGYNLGYNCAESVNFATEAWLEYGRNAKKCECIKDSVWVDVDEIERKLRGESTEDEGDEIEYYYEDEDEDELEANDLPTPPESVEGKPVKTKNHKKRKLEDGKERSAKVKKLRLKLSKEAAPEPCILCPNNIPYEELIATDDGQKAHRLCAIYTPETYFKWDEAQQQEVVANIPGIPKARLELRCIFCRSTKGACFQCSSKKCARAYHATCAAAAGVLVNMFDVPHYGEDGRMYPQTDIDFRCRFHRPKRPKSMDSERLENDLVVRRFASSLIKGDVIQMQYYRGDIFGGVVIENRYSEECVVVNVLPKGTESLEVEWKWILAQDPSTVPLPLPLTEMPMYPTAQQSGVATTKAPRLIPRPDDPFCDEASGLKWGELIVANPPVNADQVPVDLSNPIWHYLGEHSTEYIAKYTDDPKKRVPNETASMGSTRKPRAKIIKTPAKASKLTYLGPDPLQHPQTLQSPYTPDQTHNLHSPQGHLAEETGISHLSQQQLWPPVYRPPIPTDSSGTSIANIVADATKAFINEHALFQTQEHAILTQMLSGQETEMSASQSLTLTNDGVRQHDDGFSNQESIQSSATSNSMIDPQLMAQGVGLGATPSQQIGPYDPVLVAQQTSALSTQATSATGAAQVMTPMHAHEINPEQGPTSAVFATAQGSSAPSIFRSSPPPSPLSVVDHSPNTSAPQQPPNSIPTRKPVPLADIQAALAQLARAKAQEQKAKADVEAAQAEVGAARARARQSAEGALGQTPAPPSQA</sequence>
<proteinExistence type="inferred from homology"/>
<protein>
    <recommendedName>
        <fullName evidence="2">[histone H3]-trimethyl-L-lysine(9) demethylase</fullName>
        <ecNumber evidence="2">1.14.11.66</ecNumber>
    </recommendedName>
</protein>
<keyword evidence="12" id="KW-1185">Reference proteome</keyword>
<dbReference type="Pfam" id="PF02375">
    <property type="entry name" value="JmjN"/>
    <property type="match status" value="1"/>
</dbReference>
<feature type="compositionally biased region" description="Basic residues" evidence="7">
    <location>
        <begin position="258"/>
        <end position="269"/>
    </location>
</feature>
<dbReference type="InterPro" id="IPR001965">
    <property type="entry name" value="Znf_PHD"/>
</dbReference>
<evidence type="ECO:0000256" key="6">
    <source>
        <dbReference type="ARBA" id="ARBA00049349"/>
    </source>
</evidence>
<evidence type="ECO:0000256" key="7">
    <source>
        <dbReference type="SAM" id="MobiDB-lite"/>
    </source>
</evidence>
<evidence type="ECO:0000313" key="12">
    <source>
        <dbReference type="Proteomes" id="UP000246991"/>
    </source>
</evidence>
<evidence type="ECO:0000256" key="4">
    <source>
        <dbReference type="ARBA" id="ARBA00022771"/>
    </source>
</evidence>
<dbReference type="OrthoDB" id="9547406at2759"/>
<evidence type="ECO:0000259" key="9">
    <source>
        <dbReference type="PROSITE" id="PS51184"/>
    </source>
</evidence>
<dbReference type="EC" id="1.14.11.66" evidence="2"/>
<dbReference type="InterPro" id="IPR003347">
    <property type="entry name" value="JmjC_dom"/>
</dbReference>
<feature type="compositionally biased region" description="Low complexity" evidence="7">
    <location>
        <begin position="1187"/>
        <end position="1197"/>
    </location>
</feature>
<feature type="compositionally biased region" description="Acidic residues" evidence="7">
    <location>
        <begin position="527"/>
        <end position="536"/>
    </location>
</feature>
<organism evidence="11 12">
    <name type="scientific">Tuber magnatum</name>
    <name type="common">white Piedmont truffle</name>
    <dbReference type="NCBI Taxonomy" id="42249"/>
    <lineage>
        <taxon>Eukaryota</taxon>
        <taxon>Fungi</taxon>
        <taxon>Dikarya</taxon>
        <taxon>Ascomycota</taxon>
        <taxon>Pezizomycotina</taxon>
        <taxon>Pezizomycetes</taxon>
        <taxon>Pezizales</taxon>
        <taxon>Tuberaceae</taxon>
        <taxon>Tuber</taxon>
    </lineage>
</organism>
<comment type="similarity">
    <text evidence="1">Belongs to the JHDM3 histone demethylase family.</text>
</comment>
<dbReference type="FunFam" id="2.60.120.650:FF:000024">
    <property type="entry name" value="Putative jumonji family transcription factor"/>
    <property type="match status" value="1"/>
</dbReference>
<feature type="region of interest" description="Disordered" evidence="7">
    <location>
        <begin position="1173"/>
        <end position="1218"/>
    </location>
</feature>
<evidence type="ECO:0000256" key="1">
    <source>
        <dbReference type="ARBA" id="ARBA00009711"/>
    </source>
</evidence>
<reference evidence="11 12" key="1">
    <citation type="submission" date="2018-03" db="EMBL/GenBank/DDBJ databases">
        <title>Genomes of Pezizomycetes fungi and the evolution of truffles.</title>
        <authorList>
            <person name="Murat C."/>
            <person name="Payen T."/>
            <person name="Noel B."/>
            <person name="Kuo A."/>
            <person name="Martin F.M."/>
        </authorList>
    </citation>
    <scope>NUCLEOTIDE SEQUENCE [LARGE SCALE GENOMIC DNA]</scope>
    <source>
        <strain evidence="11">091103-1</strain>
    </source>
</reference>
<dbReference type="GO" id="GO:0005634">
    <property type="term" value="C:nucleus"/>
    <property type="evidence" value="ECO:0007669"/>
    <property type="project" value="TreeGrafter"/>
</dbReference>
<feature type="compositionally biased region" description="Polar residues" evidence="7">
    <location>
        <begin position="919"/>
        <end position="937"/>
    </location>
</feature>
<dbReference type="GO" id="GO:0008270">
    <property type="term" value="F:zinc ion binding"/>
    <property type="evidence" value="ECO:0007669"/>
    <property type="project" value="UniProtKB-KW"/>
</dbReference>
<comment type="catalytic activity">
    <reaction evidence="6">
        <text>N(6),N(6),N(6)-trimethyl-L-lysyl(9)-[histone H3] + 2 2-oxoglutarate + 2 O2 = N(6)-methyl-L-lysyl(9)-[histone H3] + 2 formaldehyde + 2 succinate + 2 CO2</text>
        <dbReference type="Rhea" id="RHEA:60200"/>
        <dbReference type="Rhea" id="RHEA-COMP:15538"/>
        <dbReference type="Rhea" id="RHEA-COMP:15542"/>
        <dbReference type="ChEBI" id="CHEBI:15379"/>
        <dbReference type="ChEBI" id="CHEBI:16526"/>
        <dbReference type="ChEBI" id="CHEBI:16810"/>
        <dbReference type="ChEBI" id="CHEBI:16842"/>
        <dbReference type="ChEBI" id="CHEBI:30031"/>
        <dbReference type="ChEBI" id="CHEBI:61929"/>
        <dbReference type="ChEBI" id="CHEBI:61961"/>
        <dbReference type="EC" id="1.14.11.66"/>
    </reaction>
</comment>
<dbReference type="EMBL" id="PYWC01000056">
    <property type="protein sequence ID" value="PWW74867.1"/>
    <property type="molecule type" value="Genomic_DNA"/>
</dbReference>
<gene>
    <name evidence="11" type="ORF">C7212DRAFT_364907</name>
</gene>
<dbReference type="AlphaFoldDB" id="A0A317SMN8"/>
<dbReference type="Pfam" id="PF13832">
    <property type="entry name" value="zf-HC5HC2H_2"/>
    <property type="match status" value="1"/>
</dbReference>
<dbReference type="GO" id="GO:0010468">
    <property type="term" value="P:regulation of gene expression"/>
    <property type="evidence" value="ECO:0007669"/>
    <property type="project" value="TreeGrafter"/>
</dbReference>
<feature type="region of interest" description="Disordered" evidence="7">
    <location>
        <begin position="911"/>
        <end position="939"/>
    </location>
</feature>
<feature type="region of interest" description="Disordered" evidence="7">
    <location>
        <begin position="527"/>
        <end position="568"/>
    </location>
</feature>